<protein>
    <submittedName>
        <fullName evidence="5">Fic family protein</fullName>
    </submittedName>
</protein>
<dbReference type="InterPro" id="IPR036597">
    <property type="entry name" value="Fido-like_dom_sf"/>
</dbReference>
<organism evidence="5 6">
    <name type="scientific">Candidatus Aquarickettsia rohweri</name>
    <dbReference type="NCBI Taxonomy" id="2602574"/>
    <lineage>
        <taxon>Bacteria</taxon>
        <taxon>Pseudomonadati</taxon>
        <taxon>Pseudomonadota</taxon>
        <taxon>Alphaproteobacteria</taxon>
        <taxon>Rickettsiales</taxon>
        <taxon>Candidatus Midichloriaceae</taxon>
        <taxon>Candidatus Aquarickettsia</taxon>
    </lineage>
</organism>
<keyword evidence="3" id="KW-0472">Membrane</keyword>
<evidence type="ECO:0000256" key="3">
    <source>
        <dbReference type="SAM" id="Phobius"/>
    </source>
</evidence>
<feature type="domain" description="Fido" evidence="4">
    <location>
        <begin position="156"/>
        <end position="300"/>
    </location>
</feature>
<keyword evidence="2" id="KW-0067">ATP-binding</keyword>
<accession>A0A3R9Z6E2</accession>
<dbReference type="Pfam" id="PF02661">
    <property type="entry name" value="Fic"/>
    <property type="match status" value="1"/>
</dbReference>
<feature type="active site" evidence="1">
    <location>
        <position position="244"/>
    </location>
</feature>
<keyword evidence="6" id="KW-1185">Reference proteome</keyword>
<gene>
    <name evidence="5" type="ORF">EIC27_04145</name>
</gene>
<dbReference type="SUPFAM" id="SSF140931">
    <property type="entry name" value="Fic-like"/>
    <property type="match status" value="1"/>
</dbReference>
<keyword evidence="3" id="KW-1133">Transmembrane helix</keyword>
<dbReference type="GO" id="GO:0005524">
    <property type="term" value="F:ATP binding"/>
    <property type="evidence" value="ECO:0007669"/>
    <property type="project" value="UniProtKB-KW"/>
</dbReference>
<feature type="binding site" evidence="2">
    <location>
        <begin position="248"/>
        <end position="255"/>
    </location>
    <ligand>
        <name>ATP</name>
        <dbReference type="ChEBI" id="CHEBI:30616"/>
    </ligand>
</feature>
<proteinExistence type="predicted"/>
<evidence type="ECO:0000259" key="4">
    <source>
        <dbReference type="PROSITE" id="PS51459"/>
    </source>
</evidence>
<dbReference type="AlphaFoldDB" id="A0A3R9Z6E2"/>
<dbReference type="OrthoDB" id="9813719at2"/>
<evidence type="ECO:0000256" key="2">
    <source>
        <dbReference type="PIRSR" id="PIRSR640198-2"/>
    </source>
</evidence>
<keyword evidence="2" id="KW-0547">Nucleotide-binding</keyword>
<dbReference type="Proteomes" id="UP000279470">
    <property type="component" value="Unassembled WGS sequence"/>
</dbReference>
<dbReference type="PANTHER" id="PTHR13504">
    <property type="entry name" value="FIDO DOMAIN-CONTAINING PROTEIN DDB_G0283145"/>
    <property type="match status" value="1"/>
</dbReference>
<dbReference type="PROSITE" id="PS51459">
    <property type="entry name" value="FIDO"/>
    <property type="match status" value="1"/>
</dbReference>
<sequence>MSKKNLRAKKAHFSSDFSYTKSVLIGLFAAIISPVIYFIKRQHDNIDMKDSKHQRYNKNCYKEDVQIDLKGKFYQPGIYYIHEGDIDSLIEKNQKLASITSKNVDDLWDIYSKTYQYGKADISAYSCVDAELLILAENGDYNWGINKFGNKKFSDLSVDLIKSWCRVVNDEVLSSDKKGRCFRDDKVEVKIKGFANNKVAYLPPETTKSSVKKVDTIISKTKDLMHDSCVDAAAYFHIEFVKVHPLYDGNGRTARYFMNKILDECSMKEAYFASNELYTQAVVNSIESMSYKPFRDLLLNTICRKEAFDFYPDKNCILDDVINKLGNSNESENLQILANNGFDMHGLKKCHKYFEESVDKYLDSKEENYDNQSIENHFVA</sequence>
<name>A0A3R9Z6E2_9RICK</name>
<dbReference type="Gene3D" id="1.10.3290.10">
    <property type="entry name" value="Fido-like domain"/>
    <property type="match status" value="1"/>
</dbReference>
<evidence type="ECO:0000256" key="1">
    <source>
        <dbReference type="PIRSR" id="PIRSR640198-1"/>
    </source>
</evidence>
<reference evidence="6" key="1">
    <citation type="submission" date="2018-11" db="EMBL/GenBank/DDBJ databases">
        <title>Phylogenetic, genomic, and biogeographic characterization of a novel and ubiquitous marine invertebrate-associated Rickettsiales parasite, Candidatus Marinoinvertebrata rohwerii, gen. nov., sp. nov.</title>
        <authorList>
            <person name="Klinges J.G."/>
            <person name="Rosales S.M."/>
            <person name="Mcminds R."/>
            <person name="Shaver E.C."/>
            <person name="Shantz A."/>
            <person name="Peters E.C."/>
            <person name="Burkepile D.E."/>
            <person name="Silliman B.R."/>
            <person name="Vega Thurber R.L."/>
        </authorList>
    </citation>
    <scope>NUCLEOTIDE SEQUENCE [LARGE SCALE GENOMIC DNA]</scope>
    <source>
        <strain evidence="6">a_cerv_44</strain>
    </source>
</reference>
<dbReference type="PANTHER" id="PTHR13504:SF38">
    <property type="entry name" value="FIDO DOMAIN-CONTAINING PROTEIN"/>
    <property type="match status" value="1"/>
</dbReference>
<keyword evidence="3" id="KW-0812">Transmembrane</keyword>
<evidence type="ECO:0000313" key="6">
    <source>
        <dbReference type="Proteomes" id="UP000279470"/>
    </source>
</evidence>
<evidence type="ECO:0000313" key="5">
    <source>
        <dbReference type="EMBL" id="RST65602.1"/>
    </source>
</evidence>
<dbReference type="InterPro" id="IPR040198">
    <property type="entry name" value="Fido_containing"/>
</dbReference>
<feature type="transmembrane region" description="Helical" evidence="3">
    <location>
        <begin position="21"/>
        <end position="39"/>
    </location>
</feature>
<dbReference type="EMBL" id="RXFM01000051">
    <property type="protein sequence ID" value="RST65602.1"/>
    <property type="molecule type" value="Genomic_DNA"/>
</dbReference>
<comment type="caution">
    <text evidence="5">The sequence shown here is derived from an EMBL/GenBank/DDBJ whole genome shotgun (WGS) entry which is preliminary data.</text>
</comment>
<dbReference type="InterPro" id="IPR003812">
    <property type="entry name" value="Fido"/>
</dbReference>
<dbReference type="RefSeq" id="WP_126044868.1">
    <property type="nucleotide sequence ID" value="NZ_RXFM01000051.1"/>
</dbReference>